<dbReference type="InterPro" id="IPR036582">
    <property type="entry name" value="Mao_N_sf"/>
</dbReference>
<dbReference type="InterPro" id="IPR017853">
    <property type="entry name" value="GH"/>
</dbReference>
<dbReference type="InterPro" id="IPR001223">
    <property type="entry name" value="Glyco_hydro18_cat"/>
</dbReference>
<dbReference type="SMART" id="SM00287">
    <property type="entry name" value="SH3b"/>
    <property type="match status" value="1"/>
</dbReference>
<gene>
    <name evidence="3" type="ORF">O6R05_03570</name>
</gene>
<feature type="domain" description="GH18" evidence="2">
    <location>
        <begin position="239"/>
        <end position="554"/>
    </location>
</feature>
<dbReference type="RefSeq" id="WP_271192164.1">
    <property type="nucleotide sequence ID" value="NZ_CP115667.1"/>
</dbReference>
<dbReference type="InterPro" id="IPR012854">
    <property type="entry name" value="Cu_amine_oxidase-like_N"/>
</dbReference>
<dbReference type="GO" id="GO:0016787">
    <property type="term" value="F:hydrolase activity"/>
    <property type="evidence" value="ECO:0007669"/>
    <property type="project" value="UniProtKB-KW"/>
</dbReference>
<dbReference type="Proteomes" id="UP001210339">
    <property type="component" value="Chromosome"/>
</dbReference>
<sequence>MKKLFIFLLLLLLAGGAFVGYLFLQRSNGNTSELYKGFNFIVEGDRVDTSEFTRVDGQYYLSVDFIKNYIDDTVAYDDDEKTVIFVNKAGTKRMSVDSQEATLNTQAIELRDPVIEQDGKVFVPIEGFIYDYPVVLKFIKEKNLLVMDYKDKDYAIGTSPGDGLNMRESDSIKSPIVSILKEGDQVYVYGEVGDFYKVREVEGYAGYIQKDKLDVDLPEDRFVREKSEDTETREAAEPLNLTWDYTYGNHSDESVAMIHPLQGVDVICPTWFSVSSKDGDMIDRGRRDYVEKYKNLGIDVWGYLDNSFDKDITTGFIHSSAIRDKVIAKTLAMVQKYNLSGINVDFEQTAVDDRDAITQFIRELAGVFAQHDLLVSVDVTPQISADVTQEPYDRKALAEIADYVIVMTYDQHWATSDKAGSVAEYNWVEGNINLLMNQIPQDKFMITLPFYARLWSEDDTSLKSDALSMNQVVTLLRENNATMKWDDKAKQNIATYTKNGKHYTIWVEDRDSIQWKTTLMGKYGLAGVGGWRHGFETEGIWDEIDATQQAMAVN</sequence>
<dbReference type="Gene3D" id="3.20.20.80">
    <property type="entry name" value="Glycosidases"/>
    <property type="match status" value="1"/>
</dbReference>
<dbReference type="Pfam" id="PF00704">
    <property type="entry name" value="Glyco_hydro_18"/>
    <property type="match status" value="1"/>
</dbReference>
<keyword evidence="4" id="KW-1185">Reference proteome</keyword>
<dbReference type="PROSITE" id="PS51910">
    <property type="entry name" value="GH18_2"/>
    <property type="match status" value="1"/>
</dbReference>
<dbReference type="SUPFAM" id="SSF55383">
    <property type="entry name" value="Copper amine oxidase, domain N"/>
    <property type="match status" value="1"/>
</dbReference>
<dbReference type="PANTHER" id="PTHR46066">
    <property type="entry name" value="CHITINASE DOMAIN-CONTAINING PROTEIN 1 FAMILY MEMBER"/>
    <property type="match status" value="1"/>
</dbReference>
<dbReference type="SMART" id="SM00636">
    <property type="entry name" value="Glyco_18"/>
    <property type="match status" value="1"/>
</dbReference>
<reference evidence="3 4" key="1">
    <citation type="submission" date="2023-01" db="EMBL/GenBank/DDBJ databases">
        <authorList>
            <person name="Lee S.H."/>
            <person name="Jung H.S."/>
            <person name="Yun J.U."/>
        </authorList>
    </citation>
    <scope>NUCLEOTIDE SEQUENCE [LARGE SCALE GENOMIC DNA]</scope>
    <source>
        <strain evidence="3 4">CBA3646</strain>
    </source>
</reference>
<feature type="domain" description="SH3b" evidence="1">
    <location>
        <begin position="154"/>
        <end position="216"/>
    </location>
</feature>
<dbReference type="SUPFAM" id="SSF51445">
    <property type="entry name" value="(Trans)glycosidases"/>
    <property type="match status" value="1"/>
</dbReference>
<dbReference type="Pfam" id="PF08239">
    <property type="entry name" value="SH3_3"/>
    <property type="match status" value="1"/>
</dbReference>
<keyword evidence="3" id="KW-0378">Hydrolase</keyword>
<dbReference type="InterPro" id="IPR029070">
    <property type="entry name" value="Chitinase_insertion_sf"/>
</dbReference>
<dbReference type="InterPro" id="IPR011583">
    <property type="entry name" value="Chitinase_II/V-like_cat"/>
</dbReference>
<dbReference type="Pfam" id="PF07833">
    <property type="entry name" value="Cu_amine_oxidN1"/>
    <property type="match status" value="1"/>
</dbReference>
<evidence type="ECO:0000259" key="2">
    <source>
        <dbReference type="PROSITE" id="PS51910"/>
    </source>
</evidence>
<dbReference type="EMBL" id="CP115667">
    <property type="protein sequence ID" value="WBW50639.1"/>
    <property type="molecule type" value="Genomic_DNA"/>
</dbReference>
<dbReference type="PANTHER" id="PTHR46066:SF2">
    <property type="entry name" value="CHITINASE DOMAIN-CONTAINING PROTEIN 1"/>
    <property type="match status" value="1"/>
</dbReference>
<evidence type="ECO:0000313" key="4">
    <source>
        <dbReference type="Proteomes" id="UP001210339"/>
    </source>
</evidence>
<name>A0ABY7QX18_9FIRM</name>
<proteinExistence type="predicted"/>
<dbReference type="InterPro" id="IPR003646">
    <property type="entry name" value="SH3-like_bac-type"/>
</dbReference>
<dbReference type="PROSITE" id="PS51781">
    <property type="entry name" value="SH3B"/>
    <property type="match status" value="1"/>
</dbReference>
<dbReference type="Gene3D" id="3.30.457.10">
    <property type="entry name" value="Copper amine oxidase-like, N-terminal domain"/>
    <property type="match status" value="1"/>
</dbReference>
<dbReference type="Gene3D" id="3.10.50.10">
    <property type="match status" value="1"/>
</dbReference>
<protein>
    <submittedName>
        <fullName evidence="3">Glycosyl hydrolase family 18 protein</fullName>
    </submittedName>
</protein>
<dbReference type="Gene3D" id="2.30.30.40">
    <property type="entry name" value="SH3 Domains"/>
    <property type="match status" value="1"/>
</dbReference>
<evidence type="ECO:0000313" key="3">
    <source>
        <dbReference type="EMBL" id="WBW50639.1"/>
    </source>
</evidence>
<organism evidence="3 4">
    <name type="scientific">Peptoniphilus equinus</name>
    <dbReference type="NCBI Taxonomy" id="3016343"/>
    <lineage>
        <taxon>Bacteria</taxon>
        <taxon>Bacillati</taxon>
        <taxon>Bacillota</taxon>
        <taxon>Tissierellia</taxon>
        <taxon>Tissierellales</taxon>
        <taxon>Peptoniphilaceae</taxon>
        <taxon>Peptoniphilus</taxon>
    </lineage>
</organism>
<evidence type="ECO:0000259" key="1">
    <source>
        <dbReference type="PROSITE" id="PS51781"/>
    </source>
</evidence>
<accession>A0ABY7QX18</accession>